<dbReference type="GO" id="GO:0004129">
    <property type="term" value="F:cytochrome-c oxidase activity"/>
    <property type="evidence" value="ECO:0007669"/>
    <property type="project" value="UniProtKB-EC"/>
</dbReference>
<evidence type="ECO:0000256" key="4">
    <source>
        <dbReference type="ARBA" id="ARBA00022448"/>
    </source>
</evidence>
<comment type="subcellular location">
    <subcellularLocation>
        <location evidence="1 16">Mitochondrion inner membrane</location>
        <topology evidence="1 16">Multi-pass membrane protein</topology>
    </subcellularLocation>
</comment>
<dbReference type="InterPro" id="IPR011759">
    <property type="entry name" value="Cyt_c_oxidase_su2_TM_dom"/>
</dbReference>
<evidence type="ECO:0000259" key="18">
    <source>
        <dbReference type="PROSITE" id="PS50857"/>
    </source>
</evidence>
<keyword evidence="10" id="KW-1278">Translocase</keyword>
<feature type="transmembrane region" description="Helical" evidence="17">
    <location>
        <begin position="81"/>
        <end position="103"/>
    </location>
</feature>
<dbReference type="GO" id="GO:0042773">
    <property type="term" value="P:ATP synthesis coupled electron transport"/>
    <property type="evidence" value="ECO:0007669"/>
    <property type="project" value="TreeGrafter"/>
</dbReference>
<dbReference type="Gene3D" id="1.10.287.90">
    <property type="match status" value="1"/>
</dbReference>
<comment type="cofactor">
    <cofactor evidence="16">
        <name>Cu cation</name>
        <dbReference type="ChEBI" id="CHEBI:23378"/>
    </cofactor>
    <text evidence="16">Binds a copper A center.</text>
</comment>
<dbReference type="Gene3D" id="2.60.40.420">
    <property type="entry name" value="Cupredoxins - blue copper proteins"/>
    <property type="match status" value="1"/>
</dbReference>
<evidence type="ECO:0000259" key="19">
    <source>
        <dbReference type="PROSITE" id="PS50999"/>
    </source>
</evidence>
<evidence type="ECO:0000256" key="17">
    <source>
        <dbReference type="SAM" id="Phobius"/>
    </source>
</evidence>
<dbReference type="PRINTS" id="PR01166">
    <property type="entry name" value="CYCOXIDASEII"/>
</dbReference>
<dbReference type="FunFam" id="2.60.40.420:FF:000001">
    <property type="entry name" value="Cytochrome c oxidase subunit 2"/>
    <property type="match status" value="1"/>
</dbReference>
<comment type="similarity">
    <text evidence="2 16">Belongs to the cytochrome c oxidase subunit 2 family.</text>
</comment>
<evidence type="ECO:0000256" key="5">
    <source>
        <dbReference type="ARBA" id="ARBA00022660"/>
    </source>
</evidence>
<dbReference type="Pfam" id="PF02790">
    <property type="entry name" value="COX2_TM"/>
    <property type="match status" value="1"/>
</dbReference>
<dbReference type="InterPro" id="IPR001505">
    <property type="entry name" value="Copper_CuA"/>
</dbReference>
<dbReference type="AlphaFoldDB" id="A0A6M4RGC5"/>
<dbReference type="SUPFAM" id="SSF81464">
    <property type="entry name" value="Cytochrome c oxidase subunit II-like, transmembrane region"/>
    <property type="match status" value="1"/>
</dbReference>
<name>A0A6M4RGC5_9CNID</name>
<gene>
    <name evidence="20" type="primary">COX2</name>
</gene>
<organism evidence="20">
    <name type="scientific">Parantipathes hirondelle</name>
    <dbReference type="NCBI Taxonomy" id="2733758"/>
    <lineage>
        <taxon>Eukaryota</taxon>
        <taxon>Metazoa</taxon>
        <taxon>Cnidaria</taxon>
        <taxon>Anthozoa</taxon>
        <taxon>Hexacorallia</taxon>
        <taxon>Antipatharia</taxon>
        <taxon>Schizopathidae</taxon>
        <taxon>Parantipathes</taxon>
    </lineage>
</organism>
<evidence type="ECO:0000256" key="7">
    <source>
        <dbReference type="ARBA" id="ARBA00022723"/>
    </source>
</evidence>
<dbReference type="InterPro" id="IPR008972">
    <property type="entry name" value="Cupredoxin"/>
</dbReference>
<dbReference type="InterPro" id="IPR002429">
    <property type="entry name" value="CcO_II-like_C"/>
</dbReference>
<evidence type="ECO:0000256" key="16">
    <source>
        <dbReference type="RuleBase" id="RU000457"/>
    </source>
</evidence>
<evidence type="ECO:0000256" key="12">
    <source>
        <dbReference type="ARBA" id="ARBA00022989"/>
    </source>
</evidence>
<comment type="catalytic activity">
    <reaction evidence="15">
        <text>4 Fe(II)-[cytochrome c] + O2 + 8 H(+)(in) = 4 Fe(III)-[cytochrome c] + 2 H2O + 4 H(+)(out)</text>
        <dbReference type="Rhea" id="RHEA:11436"/>
        <dbReference type="Rhea" id="RHEA-COMP:10350"/>
        <dbReference type="Rhea" id="RHEA-COMP:14399"/>
        <dbReference type="ChEBI" id="CHEBI:15377"/>
        <dbReference type="ChEBI" id="CHEBI:15378"/>
        <dbReference type="ChEBI" id="CHEBI:15379"/>
        <dbReference type="ChEBI" id="CHEBI:29033"/>
        <dbReference type="ChEBI" id="CHEBI:29034"/>
        <dbReference type="EC" id="7.1.1.9"/>
    </reaction>
    <physiologicalReaction direction="left-to-right" evidence="15">
        <dbReference type="Rhea" id="RHEA:11437"/>
    </physiologicalReaction>
</comment>
<evidence type="ECO:0000256" key="2">
    <source>
        <dbReference type="ARBA" id="ARBA00007866"/>
    </source>
</evidence>
<evidence type="ECO:0000256" key="14">
    <source>
        <dbReference type="ARBA" id="ARBA00023136"/>
    </source>
</evidence>
<dbReference type="GO" id="GO:0005743">
    <property type="term" value="C:mitochondrial inner membrane"/>
    <property type="evidence" value="ECO:0007669"/>
    <property type="project" value="UniProtKB-SubCell"/>
</dbReference>
<keyword evidence="7 16" id="KW-0479">Metal-binding</keyword>
<dbReference type="PANTHER" id="PTHR22888">
    <property type="entry name" value="CYTOCHROME C OXIDASE, SUBUNIT II"/>
    <property type="match status" value="1"/>
</dbReference>
<keyword evidence="14 16" id="KW-0472">Membrane</keyword>
<keyword evidence="5 16" id="KW-0679">Respiratory chain</keyword>
<keyword evidence="16 20" id="KW-0496">Mitochondrion</keyword>
<dbReference type="CDD" id="cd13912">
    <property type="entry name" value="CcO_II_C"/>
    <property type="match status" value="1"/>
</dbReference>
<feature type="domain" description="Cytochrome oxidase subunit II transmembrane region profile" evidence="19">
    <location>
        <begin position="19"/>
        <end position="109"/>
    </location>
</feature>
<feature type="domain" description="Cytochrome oxidase subunit II copper A binding" evidence="18">
    <location>
        <begin position="110"/>
        <end position="245"/>
    </location>
</feature>
<keyword evidence="12 17" id="KW-1133">Transmembrane helix</keyword>
<evidence type="ECO:0000256" key="10">
    <source>
        <dbReference type="ARBA" id="ARBA00022967"/>
    </source>
</evidence>
<dbReference type="NCBIfam" id="TIGR02866">
    <property type="entry name" value="CoxB"/>
    <property type="match status" value="1"/>
</dbReference>
<dbReference type="InterPro" id="IPR045187">
    <property type="entry name" value="CcO_II"/>
</dbReference>
<evidence type="ECO:0000313" key="20">
    <source>
        <dbReference type="EMBL" id="QJS34566.1"/>
    </source>
</evidence>
<comment type="function">
    <text evidence="16">Component of the cytochrome c oxidase, the last enzyme in the mitochondrial electron transport chain which drives oxidative phosphorylation. The respiratory chain contains 3 multisubunit complexes succinate dehydrogenase (complex II, CII), ubiquinol-cytochrome c oxidoreductase (cytochrome b-c1 complex, complex III, CIII) and cytochrome c oxidase (complex IV, CIV), that cooperate to transfer electrons derived from NADH and succinate to molecular oxygen, creating an electrochemical gradient over the inner membrane that drives transmembrane transport and the ATP synthase. Cytochrome c oxidase is the component of the respiratory chain that catalyzes the reduction of oxygen to water. Electrons originating from reduced cytochrome c in the intermembrane space (IMS) are transferred via the dinuclear copper A center (CU(A)) of subunit 2 and heme A of subunit 1 to the active site in subunit 1, a binuclear center (BNC) formed by heme A3 and copper B (CU(B)). The BNC reduces molecular oxygen to 2 water molecules using 4 electrons from cytochrome c in the IMS and 4 protons from the mitochondrial matrix.</text>
</comment>
<keyword evidence="9" id="KW-0460">Magnesium</keyword>
<reference evidence="20" key="1">
    <citation type="submission" date="2020-04" db="EMBL/GenBank/DDBJ databases">
        <title>Phylogenetics and mitogenome organisation in black corals (Anthozoa: Hexacorallia: Antipatharia): An order-wide survey inferred from complete mitochondrial genomes.</title>
        <authorList>
            <person name="Barrett N.J."/>
            <person name="Hogan R."/>
            <person name="Allcock L."/>
            <person name="Molodtsova T.N."/>
            <person name="Hopkins K.P."/>
            <person name="Wheeler A.J."/>
            <person name="Yesson C."/>
        </authorList>
    </citation>
    <scope>NUCLEOTIDE SEQUENCE</scope>
</reference>
<accession>A0A6M4RGC5</accession>
<feature type="transmembrane region" description="Helical" evidence="17">
    <location>
        <begin position="45"/>
        <end position="61"/>
    </location>
</feature>
<dbReference type="Pfam" id="PF00116">
    <property type="entry name" value="COX2"/>
    <property type="match status" value="1"/>
</dbReference>
<dbReference type="PROSITE" id="PS50857">
    <property type="entry name" value="COX2_CUA"/>
    <property type="match status" value="1"/>
</dbReference>
<geneLocation type="mitochondrion" evidence="20"/>
<evidence type="ECO:0000256" key="9">
    <source>
        <dbReference type="ARBA" id="ARBA00022842"/>
    </source>
</evidence>
<evidence type="ECO:0000256" key="15">
    <source>
        <dbReference type="ARBA" id="ARBA00049512"/>
    </source>
</evidence>
<dbReference type="GO" id="GO:0016491">
    <property type="term" value="F:oxidoreductase activity"/>
    <property type="evidence" value="ECO:0007669"/>
    <property type="project" value="InterPro"/>
</dbReference>
<proteinExistence type="inferred from homology"/>
<evidence type="ECO:0000256" key="3">
    <source>
        <dbReference type="ARBA" id="ARBA00015946"/>
    </source>
</evidence>
<keyword evidence="6 16" id="KW-0812">Transmembrane</keyword>
<dbReference type="InterPro" id="IPR014222">
    <property type="entry name" value="Cyt_c_oxidase_su2"/>
</dbReference>
<dbReference type="SUPFAM" id="SSF49503">
    <property type="entry name" value="Cupredoxins"/>
    <property type="match status" value="1"/>
</dbReference>
<keyword evidence="8 16" id="KW-0999">Mitochondrion inner membrane</keyword>
<dbReference type="EMBL" id="MT318850">
    <property type="protein sequence ID" value="QJS34566.1"/>
    <property type="molecule type" value="Genomic_DNA"/>
</dbReference>
<evidence type="ECO:0000256" key="13">
    <source>
        <dbReference type="ARBA" id="ARBA00023008"/>
    </source>
</evidence>
<keyword evidence="13 16" id="KW-0186">Copper</keyword>
<dbReference type="PANTHER" id="PTHR22888:SF9">
    <property type="entry name" value="CYTOCHROME C OXIDASE SUBUNIT 2"/>
    <property type="match status" value="1"/>
</dbReference>
<evidence type="ECO:0000256" key="11">
    <source>
        <dbReference type="ARBA" id="ARBA00022982"/>
    </source>
</evidence>
<dbReference type="PROSITE" id="PS00078">
    <property type="entry name" value="COX2"/>
    <property type="match status" value="1"/>
</dbReference>
<dbReference type="InterPro" id="IPR034210">
    <property type="entry name" value="CcO_II_C"/>
</dbReference>
<evidence type="ECO:0000256" key="6">
    <source>
        <dbReference type="ARBA" id="ARBA00022692"/>
    </source>
</evidence>
<keyword evidence="4 16" id="KW-0813">Transport</keyword>
<dbReference type="InterPro" id="IPR036257">
    <property type="entry name" value="Cyt_c_oxidase_su2_TM_sf"/>
</dbReference>
<protein>
    <recommendedName>
        <fullName evidence="3 16">Cytochrome c oxidase subunit 2</fullName>
    </recommendedName>
</protein>
<dbReference type="GO" id="GO:0005507">
    <property type="term" value="F:copper ion binding"/>
    <property type="evidence" value="ECO:0007669"/>
    <property type="project" value="InterPro"/>
</dbReference>
<sequence>MTLFNRLLLMINSFGNRDVPEPWQLSLQDAASPVMEEIVFFHDQIMFILILIIVAVIWLIIKALSGQSYYRYLIDGVLLETIWTVIPAIILVFIAFPSLKLLYLMDEVMDPALTIKAIGHQWYWSYEYSDYQAETLEFDSYMIPTSDLNSGDFRLLEVDNRLVVPINTHVRVLVTGADVLHSFSVPALGLKMDAVPGRLNQTGLFIKRPGVFYGQCSEICGANHSFMPIVVEAVSLNRYVNWVLSSHSS</sequence>
<evidence type="ECO:0000256" key="1">
    <source>
        <dbReference type="ARBA" id="ARBA00004448"/>
    </source>
</evidence>
<evidence type="ECO:0000256" key="8">
    <source>
        <dbReference type="ARBA" id="ARBA00022792"/>
    </source>
</evidence>
<keyword evidence="11 16" id="KW-0249">Electron transport</keyword>
<dbReference type="PROSITE" id="PS50999">
    <property type="entry name" value="COX2_TM"/>
    <property type="match status" value="1"/>
</dbReference>